<dbReference type="Pfam" id="PF01547">
    <property type="entry name" value="SBP_bac_1"/>
    <property type="match status" value="1"/>
</dbReference>
<reference evidence="1" key="1">
    <citation type="submission" date="2020-05" db="EMBL/GenBank/DDBJ databases">
        <authorList>
            <person name="Chiriac C."/>
            <person name="Salcher M."/>
            <person name="Ghai R."/>
            <person name="Kavagutti S V."/>
        </authorList>
    </citation>
    <scope>NUCLEOTIDE SEQUENCE</scope>
</reference>
<dbReference type="Gene3D" id="3.40.190.10">
    <property type="entry name" value="Periplasmic binding protein-like II"/>
    <property type="match status" value="2"/>
</dbReference>
<proteinExistence type="predicted"/>
<dbReference type="EMBL" id="CAEZSH010000098">
    <property type="protein sequence ID" value="CAB4542639.1"/>
    <property type="molecule type" value="Genomic_DNA"/>
</dbReference>
<dbReference type="AlphaFoldDB" id="A0A6J6BWL0"/>
<organism evidence="1">
    <name type="scientific">freshwater metagenome</name>
    <dbReference type="NCBI Taxonomy" id="449393"/>
    <lineage>
        <taxon>unclassified sequences</taxon>
        <taxon>metagenomes</taxon>
        <taxon>ecological metagenomes</taxon>
    </lineage>
</organism>
<dbReference type="PANTHER" id="PTHR43649">
    <property type="entry name" value="ARABINOSE-BINDING PROTEIN-RELATED"/>
    <property type="match status" value="1"/>
</dbReference>
<dbReference type="InterPro" id="IPR050490">
    <property type="entry name" value="Bact_solute-bd_prot1"/>
</dbReference>
<sequence length="431" mass="46154">MKTMIKRGIALALPIALVFGATVAAPSQAADTEITWLIDNGQSNQDVAKALVAAYEKANPGNKVTVVLRPGGADGDNLVKTKLATGEMEDVFTYNSGSLFQALAPSKNLLEITNESFMKNVLSSFNPVVSVGKKVYGVPFGTAVGGGILYNKKVYAKLKLKVPTTWAEFMANNKKIKAAGIDPVIQSYKDTWTSQLFVLADYYNVQAASPNFAADYTNNKEKYAKNKAALRGFEYIEELKKLNYFNRDYASTTYAQALDKVALGQGAHYPMATWAIPQIASQQPASLEDVGFFAQPSSKASVNGVTVWVPSGTYIPANTKNAAAAKKFVGWMTTAKAVDVMNGVEGFAGGPYYIKGASIPNALPGAVKDLVKYFEKNATAPALEFVSPIKGPNLEKILIEVGLGITPAKKAATAYDADVVKQAKQLGLKGW</sequence>
<dbReference type="SUPFAM" id="SSF53850">
    <property type="entry name" value="Periplasmic binding protein-like II"/>
    <property type="match status" value="1"/>
</dbReference>
<name>A0A6J6BWL0_9ZZZZ</name>
<dbReference type="InterPro" id="IPR006059">
    <property type="entry name" value="SBP"/>
</dbReference>
<accession>A0A6J6BWL0</accession>
<evidence type="ECO:0000313" key="1">
    <source>
        <dbReference type="EMBL" id="CAB4542639.1"/>
    </source>
</evidence>
<gene>
    <name evidence="1" type="ORF">UFOPK1410_00783</name>
</gene>
<protein>
    <submittedName>
        <fullName evidence="1">Unannotated protein</fullName>
    </submittedName>
</protein>